<dbReference type="PANTHER" id="PTHR47871:SF2">
    <property type="entry name" value="OS03G0221300 PROTEIN"/>
    <property type="match status" value="1"/>
</dbReference>
<evidence type="ECO:0000313" key="3">
    <source>
        <dbReference type="Proteomes" id="UP001163823"/>
    </source>
</evidence>
<protein>
    <submittedName>
        <fullName evidence="2">NAC domain-containing protein 8</fullName>
    </submittedName>
</protein>
<dbReference type="KEGG" id="qsa:O6P43_020578"/>
<feature type="region of interest" description="Disordered" evidence="1">
    <location>
        <begin position="309"/>
        <end position="337"/>
    </location>
</feature>
<accession>A0AAD7PLE4</accession>
<keyword evidence="3" id="KW-1185">Reference proteome</keyword>
<feature type="region of interest" description="Disordered" evidence="1">
    <location>
        <begin position="1"/>
        <end position="26"/>
    </location>
</feature>
<evidence type="ECO:0000313" key="2">
    <source>
        <dbReference type="EMBL" id="KAJ7960086.1"/>
    </source>
</evidence>
<feature type="region of interest" description="Disordered" evidence="1">
    <location>
        <begin position="249"/>
        <end position="269"/>
    </location>
</feature>
<dbReference type="EMBL" id="JARAOO010000008">
    <property type="protein sequence ID" value="KAJ7960086.1"/>
    <property type="molecule type" value="Genomic_DNA"/>
</dbReference>
<dbReference type="AlphaFoldDB" id="A0AAD7PLE4"/>
<name>A0AAD7PLE4_QUISA</name>
<organism evidence="2 3">
    <name type="scientific">Quillaja saponaria</name>
    <name type="common">Soap bark tree</name>
    <dbReference type="NCBI Taxonomy" id="32244"/>
    <lineage>
        <taxon>Eukaryota</taxon>
        <taxon>Viridiplantae</taxon>
        <taxon>Streptophyta</taxon>
        <taxon>Embryophyta</taxon>
        <taxon>Tracheophyta</taxon>
        <taxon>Spermatophyta</taxon>
        <taxon>Magnoliopsida</taxon>
        <taxon>eudicotyledons</taxon>
        <taxon>Gunneridae</taxon>
        <taxon>Pentapetalae</taxon>
        <taxon>rosids</taxon>
        <taxon>fabids</taxon>
        <taxon>Fabales</taxon>
        <taxon>Quillajaceae</taxon>
        <taxon>Quillaja</taxon>
    </lineage>
</organism>
<evidence type="ECO:0000256" key="1">
    <source>
        <dbReference type="SAM" id="MobiDB-lite"/>
    </source>
</evidence>
<sequence>MEGLKLLGASKRNSSPRGNSGIVDDESKKAEMPFVDFVVKNEFGDCNSQGVSFPLSSFSAREVGVHRDHKLAQDRGHESKLEFTSSTQCLSVASTVDQPLENGSCAQYQAIALVERNSQETQVYPNSHLEQITNAGIQNDTAGPEEISVNAFCMPQVPKLFDVPSLIKAENSNVLTSSVEDGTDASPDTYVPALEVKKDIPNDFDDLDHIVLKERQKILLSKKLQGLANTVSKDVFGGLLEDIAEHSAPEVKEGTHSANGKPSADGGSLIVTAHSLPKTKTGSVLEIHKSDSTFQSKGMQMTVNRCEGQSVRPAENDTLSSSTLPTPFKVKDEPWDNNEFPNIKRNAISKFSVVKSEPDHQNEDIGDQVEHMRLRDRLKFMASEEDSILNSSNYASFNKVRSALKRSAFVTESAESISTKRPRKRKKTATDSIETALEEDAPGLLMVLLDKGDNFTELEAVISKLFSQRQSLWKLAPIRCTKASRVSYCLECLIALVEQTRYLQFQKWPVEWGWCRDLQSFIFVFERHNRIVLERPEYGYATYFFELVDSLPIDWQIKRLVTAMKLTSCSRISLIENKPLLVGDDLTEGEAKVLMEYGWVPNSGLGTMLNYSDRVVHDRKNDKDSSEWRTKIGKILVDGYNCGTMVAPNIPKKVLEYRGAEIPEIKLESS</sequence>
<gene>
    <name evidence="2" type="ORF">O6P43_020578</name>
</gene>
<reference evidence="2" key="1">
    <citation type="journal article" date="2023" name="Science">
        <title>Elucidation of the pathway for biosynthesis of saponin adjuvants from the soapbark tree.</title>
        <authorList>
            <person name="Reed J."/>
            <person name="Orme A."/>
            <person name="El-Demerdash A."/>
            <person name="Owen C."/>
            <person name="Martin L.B.B."/>
            <person name="Misra R.C."/>
            <person name="Kikuchi S."/>
            <person name="Rejzek M."/>
            <person name="Martin A.C."/>
            <person name="Harkess A."/>
            <person name="Leebens-Mack J."/>
            <person name="Louveau T."/>
            <person name="Stephenson M.J."/>
            <person name="Osbourn A."/>
        </authorList>
    </citation>
    <scope>NUCLEOTIDE SEQUENCE</scope>
    <source>
        <strain evidence="2">S10</strain>
    </source>
</reference>
<dbReference type="Proteomes" id="UP001163823">
    <property type="component" value="Chromosome 8"/>
</dbReference>
<proteinExistence type="predicted"/>
<comment type="caution">
    <text evidence="2">The sequence shown here is derived from an EMBL/GenBank/DDBJ whole genome shotgun (WGS) entry which is preliminary data.</text>
</comment>
<dbReference type="PANTHER" id="PTHR47871">
    <property type="entry name" value="NAC DOMAIN-CONTAINING PROTEIN 8"/>
    <property type="match status" value="1"/>
</dbReference>